<evidence type="ECO:0008006" key="4">
    <source>
        <dbReference type="Google" id="ProtNLM"/>
    </source>
</evidence>
<dbReference type="Pfam" id="PF09858">
    <property type="entry name" value="DUF2085"/>
    <property type="match status" value="1"/>
</dbReference>
<keyword evidence="1" id="KW-0812">Transmembrane</keyword>
<dbReference type="AlphaFoldDB" id="A0A5E4LT89"/>
<keyword evidence="1" id="KW-1133">Transmembrane helix</keyword>
<reference evidence="2 3" key="1">
    <citation type="submission" date="2019-08" db="EMBL/GenBank/DDBJ databases">
        <authorList>
            <person name="Vazquez-Campos X."/>
        </authorList>
    </citation>
    <scope>NUCLEOTIDE SEQUENCE [LARGE SCALE GENOMIC DNA]</scope>
    <source>
        <strain evidence="2">LFW-283_2</strain>
    </source>
</reference>
<dbReference type="InterPro" id="IPR019206">
    <property type="entry name" value="DUF2085_TM"/>
</dbReference>
<dbReference type="Proteomes" id="UP000789941">
    <property type="component" value="Unassembled WGS sequence"/>
</dbReference>
<evidence type="ECO:0000256" key="1">
    <source>
        <dbReference type="SAM" id="Phobius"/>
    </source>
</evidence>
<gene>
    <name evidence="2" type="ORF">LFW2832_00743</name>
</gene>
<dbReference type="EMBL" id="CABMJJ010000009">
    <property type="protein sequence ID" value="VVC04107.1"/>
    <property type="molecule type" value="Genomic_DNA"/>
</dbReference>
<protein>
    <recommendedName>
        <fullName evidence="4">DUF2085 domain-containing protein</fullName>
    </recommendedName>
</protein>
<sequence>MKSEYIIYIAYVVFFLLLVGAAIYVPILAFNEDATGGYVAFSYTCHQKISRSLCIFNTDNSLWIGDCTLQNGTFIDSRQDRTTTRVETGSTIGYKIPICARDLGIYTAMLLAALVYPFVRKIDDTHVYPAIFLIIAIVPLGLDGTVQLLSELGILPFIYESTNMTRLLTGLLAGFAATFYAIPILMNMFRSKAS</sequence>
<feature type="transmembrane region" description="Helical" evidence="1">
    <location>
        <begin position="170"/>
        <end position="189"/>
    </location>
</feature>
<feature type="transmembrane region" description="Helical" evidence="1">
    <location>
        <begin position="7"/>
        <end position="29"/>
    </location>
</feature>
<evidence type="ECO:0000313" key="2">
    <source>
        <dbReference type="EMBL" id="VVC04107.1"/>
    </source>
</evidence>
<comment type="caution">
    <text evidence="2">The sequence shown here is derived from an EMBL/GenBank/DDBJ whole genome shotgun (WGS) entry which is preliminary data.</text>
</comment>
<keyword evidence="1" id="KW-0472">Membrane</keyword>
<feature type="transmembrane region" description="Helical" evidence="1">
    <location>
        <begin position="103"/>
        <end position="119"/>
    </location>
</feature>
<name>A0A5E4LT89_9ARCH</name>
<organism evidence="2 3">
    <name type="scientific">Candidatus Bilamarchaeum dharawalense</name>
    <dbReference type="NCBI Taxonomy" id="2885759"/>
    <lineage>
        <taxon>Archaea</taxon>
        <taxon>Candidatus Micrarchaeota</taxon>
        <taxon>Candidatus Micrarchaeia</taxon>
        <taxon>Candidatus Anstonellales</taxon>
        <taxon>Candidatus Bilamarchaeaceae</taxon>
        <taxon>Candidatus Bilamarchaeum</taxon>
    </lineage>
</organism>
<proteinExistence type="predicted"/>
<accession>A0A5E4LT89</accession>
<evidence type="ECO:0000313" key="3">
    <source>
        <dbReference type="Proteomes" id="UP000789941"/>
    </source>
</evidence>
<feature type="transmembrane region" description="Helical" evidence="1">
    <location>
        <begin position="131"/>
        <end position="150"/>
    </location>
</feature>